<dbReference type="InterPro" id="IPR000504">
    <property type="entry name" value="RRM_dom"/>
</dbReference>
<dbReference type="EMBL" id="VSRR010000626">
    <property type="protein sequence ID" value="MPC17843.1"/>
    <property type="molecule type" value="Genomic_DNA"/>
</dbReference>
<evidence type="ECO:0000313" key="6">
    <source>
        <dbReference type="Proteomes" id="UP000324222"/>
    </source>
</evidence>
<sequence>MVYGKIALGLRRAHWSLIAEIKLEISADLKEKPGRMHVFKAKKSEMEWVVKRAGFGASGGEDDGCVRLRGLPFGCSKEEIAQFFSGLEIVPNGIALPTDYQGRHTGEAYVQFINKEVAEKSLEKHKEKIAHRWEGNATGGTVLHSG</sequence>
<protein>
    <submittedName>
        <fullName evidence="5">Heterogeneous nuclear ribonucleoprotein H</fullName>
    </submittedName>
</protein>
<keyword evidence="6" id="KW-1185">Reference proteome</keyword>
<dbReference type="AlphaFoldDB" id="A0A5B7D9I2"/>
<proteinExistence type="predicted"/>
<gene>
    <name evidence="5" type="primary">HNRNPH1</name>
    <name evidence="5" type="ORF">E2C01_010710</name>
</gene>
<dbReference type="SUPFAM" id="SSF54928">
    <property type="entry name" value="RNA-binding domain, RBD"/>
    <property type="match status" value="1"/>
</dbReference>
<dbReference type="OrthoDB" id="431068at2759"/>
<dbReference type="Gene3D" id="3.30.70.330">
    <property type="match status" value="1"/>
</dbReference>
<reference evidence="5 6" key="1">
    <citation type="submission" date="2019-05" db="EMBL/GenBank/DDBJ databases">
        <title>Another draft genome of Portunus trituberculatus and its Hox gene families provides insights of decapod evolution.</title>
        <authorList>
            <person name="Jeong J.-H."/>
            <person name="Song I."/>
            <person name="Kim S."/>
            <person name="Choi T."/>
            <person name="Kim D."/>
            <person name="Ryu S."/>
            <person name="Kim W."/>
        </authorList>
    </citation>
    <scope>NUCLEOTIDE SEQUENCE [LARGE SCALE GENOMIC DNA]</scope>
    <source>
        <tissue evidence="5">Muscle</tissue>
    </source>
</reference>
<keyword evidence="5" id="KW-0687">Ribonucleoprotein</keyword>
<dbReference type="GO" id="GO:1990904">
    <property type="term" value="C:ribonucleoprotein complex"/>
    <property type="evidence" value="ECO:0007669"/>
    <property type="project" value="UniProtKB-KW"/>
</dbReference>
<dbReference type="InterPro" id="IPR012677">
    <property type="entry name" value="Nucleotide-bd_a/b_plait_sf"/>
</dbReference>
<organism evidence="5 6">
    <name type="scientific">Portunus trituberculatus</name>
    <name type="common">Swimming crab</name>
    <name type="synonym">Neptunus trituberculatus</name>
    <dbReference type="NCBI Taxonomy" id="210409"/>
    <lineage>
        <taxon>Eukaryota</taxon>
        <taxon>Metazoa</taxon>
        <taxon>Ecdysozoa</taxon>
        <taxon>Arthropoda</taxon>
        <taxon>Crustacea</taxon>
        <taxon>Multicrustacea</taxon>
        <taxon>Malacostraca</taxon>
        <taxon>Eumalacostraca</taxon>
        <taxon>Eucarida</taxon>
        <taxon>Decapoda</taxon>
        <taxon>Pleocyemata</taxon>
        <taxon>Brachyura</taxon>
        <taxon>Eubrachyura</taxon>
        <taxon>Portunoidea</taxon>
        <taxon>Portunidae</taxon>
        <taxon>Portuninae</taxon>
        <taxon>Portunus</taxon>
    </lineage>
</organism>
<dbReference type="PANTHER" id="PTHR13976">
    <property type="entry name" value="HETEROGENEOUS NUCLEAR RIBONUCLEOPROTEIN-RELATED"/>
    <property type="match status" value="1"/>
</dbReference>
<dbReference type="Proteomes" id="UP000324222">
    <property type="component" value="Unassembled WGS sequence"/>
</dbReference>
<evidence type="ECO:0000256" key="1">
    <source>
        <dbReference type="ARBA" id="ARBA00022737"/>
    </source>
</evidence>
<dbReference type="InterPro" id="IPR035979">
    <property type="entry name" value="RBD_domain_sf"/>
</dbReference>
<dbReference type="PROSITE" id="PS50102">
    <property type="entry name" value="RRM"/>
    <property type="match status" value="1"/>
</dbReference>
<dbReference type="InterPro" id="IPR050666">
    <property type="entry name" value="ESRP"/>
</dbReference>
<evidence type="ECO:0000313" key="5">
    <source>
        <dbReference type="EMBL" id="MPC17843.1"/>
    </source>
</evidence>
<keyword evidence="2 3" id="KW-0694">RNA-binding</keyword>
<feature type="domain" description="RRM" evidence="4">
    <location>
        <begin position="64"/>
        <end position="146"/>
    </location>
</feature>
<dbReference type="SMART" id="SM00360">
    <property type="entry name" value="RRM"/>
    <property type="match status" value="1"/>
</dbReference>
<dbReference type="GO" id="GO:0003723">
    <property type="term" value="F:RNA binding"/>
    <property type="evidence" value="ECO:0007669"/>
    <property type="project" value="UniProtKB-UniRule"/>
</dbReference>
<evidence type="ECO:0000259" key="4">
    <source>
        <dbReference type="PROSITE" id="PS50102"/>
    </source>
</evidence>
<dbReference type="Pfam" id="PF00076">
    <property type="entry name" value="RRM_1"/>
    <property type="match status" value="1"/>
</dbReference>
<keyword evidence="1" id="KW-0677">Repeat</keyword>
<name>A0A5B7D9I2_PORTR</name>
<accession>A0A5B7D9I2</accession>
<evidence type="ECO:0000256" key="2">
    <source>
        <dbReference type="ARBA" id="ARBA00022884"/>
    </source>
</evidence>
<comment type="caution">
    <text evidence="5">The sequence shown here is derived from an EMBL/GenBank/DDBJ whole genome shotgun (WGS) entry which is preliminary data.</text>
</comment>
<evidence type="ECO:0000256" key="3">
    <source>
        <dbReference type="PROSITE-ProRule" id="PRU00176"/>
    </source>
</evidence>